<evidence type="ECO:0000256" key="4">
    <source>
        <dbReference type="ARBA" id="ARBA00023136"/>
    </source>
</evidence>
<organism evidence="6">
    <name type="scientific">Tanacetum cinerariifolium</name>
    <name type="common">Dalmatian daisy</name>
    <name type="synonym">Chrysanthemum cinerariifolium</name>
    <dbReference type="NCBI Taxonomy" id="118510"/>
    <lineage>
        <taxon>Eukaryota</taxon>
        <taxon>Viridiplantae</taxon>
        <taxon>Streptophyta</taxon>
        <taxon>Embryophyta</taxon>
        <taxon>Tracheophyta</taxon>
        <taxon>Spermatophyta</taxon>
        <taxon>Magnoliopsida</taxon>
        <taxon>eudicotyledons</taxon>
        <taxon>Gunneridae</taxon>
        <taxon>Pentapetalae</taxon>
        <taxon>asterids</taxon>
        <taxon>campanulids</taxon>
        <taxon>Asterales</taxon>
        <taxon>Asteraceae</taxon>
        <taxon>Asteroideae</taxon>
        <taxon>Anthemideae</taxon>
        <taxon>Anthemidinae</taxon>
        <taxon>Tanacetum</taxon>
    </lineage>
</organism>
<dbReference type="Pfam" id="PF00146">
    <property type="entry name" value="NADHdh"/>
    <property type="match status" value="1"/>
</dbReference>
<comment type="caution">
    <text evidence="6">The sequence shown here is derived from an EMBL/GenBank/DDBJ whole genome shotgun (WGS) entry which is preliminary data.</text>
</comment>
<dbReference type="GO" id="GO:0016020">
    <property type="term" value="C:membrane"/>
    <property type="evidence" value="ECO:0007669"/>
    <property type="project" value="UniProtKB-SubCell"/>
</dbReference>
<evidence type="ECO:0000256" key="1">
    <source>
        <dbReference type="ARBA" id="ARBA00004141"/>
    </source>
</evidence>
<evidence type="ECO:0000256" key="2">
    <source>
        <dbReference type="ARBA" id="ARBA00022692"/>
    </source>
</evidence>
<proteinExistence type="predicted"/>
<evidence type="ECO:0000256" key="3">
    <source>
        <dbReference type="ARBA" id="ARBA00022989"/>
    </source>
</evidence>
<dbReference type="PANTHER" id="PTHR48185:SF1">
    <property type="entry name" value="NADH:QUINONE OXIDOREDUCTASE_MRP ANTIPORTER MEMBRANE SUBUNIT DOMAIN-CONTAINING PROTEIN"/>
    <property type="match status" value="1"/>
</dbReference>
<dbReference type="AlphaFoldDB" id="A0A6L2L1Y9"/>
<evidence type="ECO:0000313" key="6">
    <source>
        <dbReference type="EMBL" id="GEU54174.1"/>
    </source>
</evidence>
<keyword evidence="4" id="KW-0472">Membrane</keyword>
<evidence type="ECO:0000256" key="5">
    <source>
        <dbReference type="SAM" id="MobiDB-lite"/>
    </source>
</evidence>
<protein>
    <submittedName>
        <fullName evidence="6">NADH dehydrogenase subunit 1, mitochondrial</fullName>
    </submittedName>
</protein>
<reference evidence="6" key="1">
    <citation type="journal article" date="2019" name="Sci. Rep.">
        <title>Draft genome of Tanacetum cinerariifolium, the natural source of mosquito coil.</title>
        <authorList>
            <person name="Yamashiro T."/>
            <person name="Shiraishi A."/>
            <person name="Satake H."/>
            <person name="Nakayama K."/>
        </authorList>
    </citation>
    <scope>NUCLEOTIDE SEQUENCE</scope>
</reference>
<name>A0A6L2L1Y9_TANCI</name>
<sequence length="284" mass="31245">MTGSRLGGFPKWRLRGRQKTLVTPSSSRASTRTSAPFLGWSGPKREMKGCGRREGRGVVGLDLLRTLEMLRQPNCVTPPKWATTEYDVPRYVVPTGRVVVPTGRYVVPTGRYVVPTGRVVVPTGKYVVPAGSIIIVSSGTASTTIDRGQVLSVKSKYRPHAHTVHLPRNRKGRTRGQSKLGWGIEPPLYSKYAFLGALRSAAQMVSYEVSIGLILIVRLVSAFGSAKEIARMKTKLDVVKASVTNTKANVVKASAAKDNHMRFKMNYMKGQELNEITCDCRRIT</sequence>
<dbReference type="EMBL" id="BKCJ010003291">
    <property type="protein sequence ID" value="GEU54174.1"/>
    <property type="molecule type" value="Genomic_DNA"/>
</dbReference>
<keyword evidence="2" id="KW-0812">Transmembrane</keyword>
<dbReference type="InterPro" id="IPR001694">
    <property type="entry name" value="NADH_UbQ_OxRdtase_su1/FPO"/>
</dbReference>
<dbReference type="PANTHER" id="PTHR48185">
    <property type="entry name" value="BNACNNG12700D PROTEIN"/>
    <property type="match status" value="1"/>
</dbReference>
<feature type="region of interest" description="Disordered" evidence="5">
    <location>
        <begin position="17"/>
        <end position="51"/>
    </location>
</feature>
<gene>
    <name evidence="6" type="ORF">Tci_026152</name>
</gene>
<accession>A0A6L2L1Y9</accession>
<keyword evidence="3" id="KW-1133">Transmembrane helix</keyword>
<feature type="compositionally biased region" description="Low complexity" evidence="5">
    <location>
        <begin position="23"/>
        <end position="36"/>
    </location>
</feature>
<comment type="subcellular location">
    <subcellularLocation>
        <location evidence="1">Membrane</location>
        <topology evidence="1">Multi-pass membrane protein</topology>
    </subcellularLocation>
</comment>